<name>A0A0E9TZQ5_ANGAN</name>
<protein>
    <submittedName>
        <fullName evidence="1">Uncharacterized protein</fullName>
    </submittedName>
</protein>
<accession>A0A0E9TZQ5</accession>
<evidence type="ECO:0000313" key="1">
    <source>
        <dbReference type="EMBL" id="JAH59016.1"/>
    </source>
</evidence>
<sequence length="50" mass="5900">MRKTQPQQASGDKLFETIKKKKNAVIIRFINQPKRKKFWLNTIVNIFPGV</sequence>
<reference evidence="1" key="2">
    <citation type="journal article" date="2015" name="Fish Shellfish Immunol.">
        <title>Early steps in the European eel (Anguilla anguilla)-Vibrio vulnificus interaction in the gills: Role of the RtxA13 toxin.</title>
        <authorList>
            <person name="Callol A."/>
            <person name="Pajuelo D."/>
            <person name="Ebbesson L."/>
            <person name="Teles M."/>
            <person name="MacKenzie S."/>
            <person name="Amaro C."/>
        </authorList>
    </citation>
    <scope>NUCLEOTIDE SEQUENCE</scope>
</reference>
<dbReference type="EMBL" id="GBXM01049561">
    <property type="protein sequence ID" value="JAH59016.1"/>
    <property type="molecule type" value="Transcribed_RNA"/>
</dbReference>
<reference evidence="1" key="1">
    <citation type="submission" date="2014-11" db="EMBL/GenBank/DDBJ databases">
        <authorList>
            <person name="Amaro Gonzalez C."/>
        </authorList>
    </citation>
    <scope>NUCLEOTIDE SEQUENCE</scope>
</reference>
<organism evidence="1">
    <name type="scientific">Anguilla anguilla</name>
    <name type="common">European freshwater eel</name>
    <name type="synonym">Muraena anguilla</name>
    <dbReference type="NCBI Taxonomy" id="7936"/>
    <lineage>
        <taxon>Eukaryota</taxon>
        <taxon>Metazoa</taxon>
        <taxon>Chordata</taxon>
        <taxon>Craniata</taxon>
        <taxon>Vertebrata</taxon>
        <taxon>Euteleostomi</taxon>
        <taxon>Actinopterygii</taxon>
        <taxon>Neopterygii</taxon>
        <taxon>Teleostei</taxon>
        <taxon>Anguilliformes</taxon>
        <taxon>Anguillidae</taxon>
        <taxon>Anguilla</taxon>
    </lineage>
</organism>
<dbReference type="AlphaFoldDB" id="A0A0E9TZQ5"/>
<proteinExistence type="predicted"/>